<keyword evidence="2" id="KW-1185">Reference proteome</keyword>
<dbReference type="Pfam" id="PF14223">
    <property type="entry name" value="Retrotran_gag_2"/>
    <property type="match status" value="1"/>
</dbReference>
<dbReference type="OrthoDB" id="7920740at2759"/>
<dbReference type="Proteomes" id="UP000326396">
    <property type="component" value="Linkage Group LG3"/>
</dbReference>
<gene>
    <name evidence="1" type="ORF">E3N88_25600</name>
</gene>
<dbReference type="PANTHER" id="PTHR35317:SF41">
    <property type="entry name" value="RNA-DIRECTED DNA POLYMERASE"/>
    <property type="match status" value="1"/>
</dbReference>
<protein>
    <submittedName>
        <fullName evidence="1">Uncharacterized protein</fullName>
    </submittedName>
</protein>
<organism evidence="1 2">
    <name type="scientific">Mikania micrantha</name>
    <name type="common">bitter vine</name>
    <dbReference type="NCBI Taxonomy" id="192012"/>
    <lineage>
        <taxon>Eukaryota</taxon>
        <taxon>Viridiplantae</taxon>
        <taxon>Streptophyta</taxon>
        <taxon>Embryophyta</taxon>
        <taxon>Tracheophyta</taxon>
        <taxon>Spermatophyta</taxon>
        <taxon>Magnoliopsida</taxon>
        <taxon>eudicotyledons</taxon>
        <taxon>Gunneridae</taxon>
        <taxon>Pentapetalae</taxon>
        <taxon>asterids</taxon>
        <taxon>campanulids</taxon>
        <taxon>Asterales</taxon>
        <taxon>Asteraceae</taxon>
        <taxon>Asteroideae</taxon>
        <taxon>Heliantheae alliance</taxon>
        <taxon>Eupatorieae</taxon>
        <taxon>Mikania</taxon>
    </lineage>
</organism>
<comment type="caution">
    <text evidence="1">The sequence shown here is derived from an EMBL/GenBank/DDBJ whole genome shotgun (WGS) entry which is preliminary data.</text>
</comment>
<accession>A0A5N6N642</accession>
<dbReference type="AlphaFoldDB" id="A0A5N6N642"/>
<proteinExistence type="predicted"/>
<evidence type="ECO:0000313" key="2">
    <source>
        <dbReference type="Proteomes" id="UP000326396"/>
    </source>
</evidence>
<dbReference type="PANTHER" id="PTHR35317">
    <property type="entry name" value="OS04G0629600 PROTEIN"/>
    <property type="match status" value="1"/>
</dbReference>
<dbReference type="EMBL" id="SZYD01000013">
    <property type="protein sequence ID" value="KAD4385432.1"/>
    <property type="molecule type" value="Genomic_DNA"/>
</dbReference>
<evidence type="ECO:0000313" key="1">
    <source>
        <dbReference type="EMBL" id="KAD4385432.1"/>
    </source>
</evidence>
<reference evidence="1 2" key="1">
    <citation type="submission" date="2019-05" db="EMBL/GenBank/DDBJ databases">
        <title>Mikania micrantha, genome provides insights into the molecular mechanism of rapid growth.</title>
        <authorList>
            <person name="Liu B."/>
        </authorList>
    </citation>
    <scope>NUCLEOTIDE SEQUENCE [LARGE SCALE GENOMIC DNA]</scope>
    <source>
        <strain evidence="1">NLD-2019</strain>
        <tissue evidence="1">Leaf</tissue>
    </source>
</reference>
<sequence length="398" mass="45986">MHDRPWRSIKGVLEATIQQENHLQLFPEPDSICATRIHTPKMCGTHHKLKVLANTPRTVSSAERLAWSHNYTTGDCDPDSHTSRPWEGRDATVRWCPSGDGCNGRDTKELHNQSHYLPINTRRHFDPSTKYEYATDVWETIRVRYLGAERIQKAHLQTLRSELEMLKLKDNETIDEFSGKLNGILIKFKNLGSTLEDKVIVRKLLNSVPKKFIQIVAAIEQYSEIDTMPFEEAVGRLMKRGSKGKKMNMKAKENSYFLAWVQEAIMGKKLRKETLVMEKKMEEWVKKRVVNSMVEEEEEDVDSGSPTEREFVALGGFAADDKRVRQKEGSQHGIIPQDQLDQSSDELYFLVEGFKSFTWAQELLDFVKKRGRYGLSKVENGGYVWWPEMVSRERGCMK</sequence>
<name>A0A5N6N642_9ASTR</name>